<proteinExistence type="predicted"/>
<organism evidence="2 3">
    <name type="scientific">Eruca vesicaria subsp. sativa</name>
    <name type="common">Garden rocket</name>
    <name type="synonym">Eruca sativa</name>
    <dbReference type="NCBI Taxonomy" id="29727"/>
    <lineage>
        <taxon>Eukaryota</taxon>
        <taxon>Viridiplantae</taxon>
        <taxon>Streptophyta</taxon>
        <taxon>Embryophyta</taxon>
        <taxon>Tracheophyta</taxon>
        <taxon>Spermatophyta</taxon>
        <taxon>Magnoliopsida</taxon>
        <taxon>eudicotyledons</taxon>
        <taxon>Gunneridae</taxon>
        <taxon>Pentapetalae</taxon>
        <taxon>rosids</taxon>
        <taxon>malvids</taxon>
        <taxon>Brassicales</taxon>
        <taxon>Brassicaceae</taxon>
        <taxon>Brassiceae</taxon>
        <taxon>Eruca</taxon>
    </lineage>
</organism>
<protein>
    <recommendedName>
        <fullName evidence="4">EFR3-like protein</fullName>
    </recommendedName>
</protein>
<keyword evidence="3" id="KW-1185">Reference proteome</keyword>
<feature type="compositionally biased region" description="Polar residues" evidence="1">
    <location>
        <begin position="222"/>
        <end position="236"/>
    </location>
</feature>
<dbReference type="InterPro" id="IPR049152">
    <property type="entry name" value="EFR3-like_ARM"/>
</dbReference>
<evidence type="ECO:0000313" key="2">
    <source>
        <dbReference type="EMBL" id="CAH8362430.1"/>
    </source>
</evidence>
<gene>
    <name evidence="2" type="ORF">ERUC_LOCUS28186</name>
</gene>
<sequence>MGAVARTVFPVCESLCCFCPALRARSRHPVKRYKQLLADIFPRSPDEQPNDRKISKLCEYAAKNPLRIPKITTYLEQRCYKELRMEQFHSVRIVMCIYKKLLVACNEQMSLFASSYLGLIHILLDQSRHDEMRVLGCEAIYDFVTSQTEGTYMFNLDGLIPKICPLAHELGEEERTIHLCSAGLQALSSLVWFMGEFSHISVEFDNVVSVVLENYGGVVQSSTGSVQQDNNNNASELSPAEAETRIASWTRIVDDRGKAIVSAEDAKNPKFWSRVCLHNLAKLAKEATTVRRVLESLFRYFDFNEVWSTENGLALYVLQDVQLLIERSGQNTHFLLSILIKHMDHKNVLKKPKMQLDIVYVATALAQQTKVQPSVAIIGALSDMIRHLRKSIHCSLDDSNLGNEMIQYNLKFETAVEQCLVQLSQKVGDAGPILDIMAVMLESMSNITVMARTLIAAVFRTAQIIAAIPNLSYENKARLLIP</sequence>
<accession>A0ABC8KWN7</accession>
<dbReference type="SUPFAM" id="SSF48371">
    <property type="entry name" value="ARM repeat"/>
    <property type="match status" value="1"/>
</dbReference>
<dbReference type="InterPro" id="IPR055296">
    <property type="entry name" value="SRL2-like"/>
</dbReference>
<dbReference type="AlphaFoldDB" id="A0ABC8KWN7"/>
<evidence type="ECO:0000256" key="1">
    <source>
        <dbReference type="SAM" id="MobiDB-lite"/>
    </source>
</evidence>
<comment type="caution">
    <text evidence="2">The sequence shown here is derived from an EMBL/GenBank/DDBJ whole genome shotgun (WGS) entry which is preliminary data.</text>
</comment>
<feature type="region of interest" description="Disordered" evidence="1">
    <location>
        <begin position="222"/>
        <end position="241"/>
    </location>
</feature>
<dbReference type="Proteomes" id="UP001642260">
    <property type="component" value="Unassembled WGS sequence"/>
</dbReference>
<dbReference type="InterPro" id="IPR016024">
    <property type="entry name" value="ARM-type_fold"/>
</dbReference>
<evidence type="ECO:0008006" key="4">
    <source>
        <dbReference type="Google" id="ProtNLM"/>
    </source>
</evidence>
<name>A0ABC8KWN7_ERUVS</name>
<evidence type="ECO:0000313" key="3">
    <source>
        <dbReference type="Proteomes" id="UP001642260"/>
    </source>
</evidence>
<dbReference type="Pfam" id="PF21052">
    <property type="entry name" value="EFR3_ARM"/>
    <property type="match status" value="1"/>
</dbReference>
<dbReference type="EMBL" id="CAKOAT010330709">
    <property type="protein sequence ID" value="CAH8362430.1"/>
    <property type="molecule type" value="Genomic_DNA"/>
</dbReference>
<dbReference type="PANTHER" id="PTHR46087">
    <property type="entry name" value="PUTATIVE, EXPRESSED-RELATED"/>
    <property type="match status" value="1"/>
</dbReference>
<reference evidence="2 3" key="1">
    <citation type="submission" date="2022-03" db="EMBL/GenBank/DDBJ databases">
        <authorList>
            <person name="Macdonald S."/>
            <person name="Ahmed S."/>
            <person name="Newling K."/>
        </authorList>
    </citation>
    <scope>NUCLEOTIDE SEQUENCE [LARGE SCALE GENOMIC DNA]</scope>
</reference>
<dbReference type="PANTHER" id="PTHR46087:SF7">
    <property type="entry name" value="CYCLIN-LIKE PROTEIN"/>
    <property type="match status" value="1"/>
</dbReference>